<evidence type="ECO:0000313" key="2">
    <source>
        <dbReference type="EMBL" id="OBY32796.1"/>
    </source>
</evidence>
<accession>A0A1B8SJ89</accession>
<dbReference type="InterPro" id="IPR036287">
    <property type="entry name" value="Rv1873-like_sf"/>
</dbReference>
<dbReference type="InterPro" id="IPR014937">
    <property type="entry name" value="DUF1810"/>
</dbReference>
<dbReference type="PIRSF" id="PIRSF008546">
    <property type="entry name" value="UCP008546"/>
    <property type="match status" value="1"/>
</dbReference>
<evidence type="ECO:0000313" key="3">
    <source>
        <dbReference type="Proteomes" id="UP000092668"/>
    </source>
</evidence>
<keyword evidence="3" id="KW-1185">Reference proteome</keyword>
<dbReference type="EMBL" id="LFOE01000004">
    <property type="protein sequence ID" value="OBY32796.1"/>
    <property type="molecule type" value="Genomic_DNA"/>
</dbReference>
<gene>
    <name evidence="2" type="ORF">ACT18_05020</name>
    <name evidence="1" type="ORF">GWR20_00860</name>
</gene>
<evidence type="ECO:0000313" key="1">
    <source>
        <dbReference type="EMBL" id="NDJ87714.1"/>
    </source>
</evidence>
<reference evidence="1 4" key="2">
    <citation type="submission" date="2020-01" db="EMBL/GenBank/DDBJ databases">
        <authorList>
            <person name="Sanchez-Estrada R."/>
            <person name="Gonzalez-Y-Merchand J.A."/>
            <person name="Rivera-Gutierrez S."/>
        </authorList>
    </citation>
    <scope>NUCLEOTIDE SEQUENCE [LARGE SCALE GENOMIC DNA]</scope>
    <source>
        <strain evidence="1 4">CST 7247</strain>
    </source>
</reference>
<organism evidence="2 3">
    <name type="scientific">Mycolicibacter kumamotonensis</name>
    <dbReference type="NCBI Taxonomy" id="354243"/>
    <lineage>
        <taxon>Bacteria</taxon>
        <taxon>Bacillati</taxon>
        <taxon>Actinomycetota</taxon>
        <taxon>Actinomycetes</taxon>
        <taxon>Mycobacteriales</taxon>
        <taxon>Mycobacteriaceae</taxon>
        <taxon>Mycolicibacter</taxon>
    </lineage>
</organism>
<dbReference type="Pfam" id="PF08837">
    <property type="entry name" value="DUF1810"/>
    <property type="match status" value="1"/>
</dbReference>
<dbReference type="RefSeq" id="WP_065287328.1">
    <property type="nucleotide sequence ID" value="NZ_JAACYR010000002.1"/>
</dbReference>
<dbReference type="Proteomes" id="UP000466523">
    <property type="component" value="Unassembled WGS sequence"/>
</dbReference>
<protein>
    <submittedName>
        <fullName evidence="2">Calpastatin</fullName>
    </submittedName>
    <submittedName>
        <fullName evidence="1">DUF1810 domain-containing protein</fullName>
    </submittedName>
</protein>
<comment type="caution">
    <text evidence="2">The sequence shown here is derived from an EMBL/GenBank/DDBJ whole genome shotgun (WGS) entry which is preliminary data.</text>
</comment>
<dbReference type="OrthoDB" id="9801870at2"/>
<dbReference type="PATRIC" id="fig|354243.3.peg.1058"/>
<proteinExistence type="predicted"/>
<sequence>MADHSESFGLQRFVDAQAHVYDTVVAELRDGRKRSHWMWFIFPQLAGLGSSAMAQRYGIASVAEARAYLSHELLGPRLHECAQLINAVHGRAVQEILGRPDDIKLRSSMTLFARACAAGGHQDPQCCSDFRAVLDRYYGGEEDPVTRDRLARPAEFD</sequence>
<dbReference type="AlphaFoldDB" id="A0A1B8SJ89"/>
<evidence type="ECO:0000313" key="4">
    <source>
        <dbReference type="Proteomes" id="UP000466523"/>
    </source>
</evidence>
<dbReference type="Proteomes" id="UP000092668">
    <property type="component" value="Unassembled WGS sequence"/>
</dbReference>
<dbReference type="SUPFAM" id="SSF140736">
    <property type="entry name" value="Rv1873-like"/>
    <property type="match status" value="1"/>
</dbReference>
<name>A0A1B8SJ89_9MYCO</name>
<reference evidence="2 3" key="1">
    <citation type="submission" date="2015-06" db="EMBL/GenBank/DDBJ databases">
        <title>Genome sequence of Mycobacterium kumamotonense strain Roo.</title>
        <authorList>
            <person name="Greninger A.L."/>
            <person name="Cunningham G."/>
            <person name="Miller S."/>
        </authorList>
    </citation>
    <scope>NUCLEOTIDE SEQUENCE [LARGE SCALE GENOMIC DNA]</scope>
    <source>
        <strain evidence="2 3">Roo</strain>
    </source>
</reference>
<dbReference type="Gene3D" id="1.25.40.380">
    <property type="entry name" value="Protein of unknown function DUF1810"/>
    <property type="match status" value="1"/>
</dbReference>
<dbReference type="EMBL" id="JAACYR010000002">
    <property type="protein sequence ID" value="NDJ87714.1"/>
    <property type="molecule type" value="Genomic_DNA"/>
</dbReference>